<keyword evidence="1" id="KW-0732">Signal</keyword>
<evidence type="ECO:0000313" key="3">
    <source>
        <dbReference type="Proteomes" id="UP000609064"/>
    </source>
</evidence>
<gene>
    <name evidence="2" type="ORF">GCM10011514_04560</name>
</gene>
<proteinExistence type="predicted"/>
<organism evidence="2 3">
    <name type="scientific">Emticicia aquatilis</name>
    <dbReference type="NCBI Taxonomy" id="1537369"/>
    <lineage>
        <taxon>Bacteria</taxon>
        <taxon>Pseudomonadati</taxon>
        <taxon>Bacteroidota</taxon>
        <taxon>Cytophagia</taxon>
        <taxon>Cytophagales</taxon>
        <taxon>Leadbetterellaceae</taxon>
        <taxon>Emticicia</taxon>
    </lineage>
</organism>
<evidence type="ECO:0008006" key="4">
    <source>
        <dbReference type="Google" id="ProtNLM"/>
    </source>
</evidence>
<dbReference type="AlphaFoldDB" id="A0A917DK06"/>
<dbReference type="Proteomes" id="UP000609064">
    <property type="component" value="Unassembled WGS sequence"/>
</dbReference>
<dbReference type="EMBL" id="BMKK01000001">
    <property type="protein sequence ID" value="GGD43726.1"/>
    <property type="molecule type" value="Genomic_DNA"/>
</dbReference>
<sequence>MKRTIICTFLFLAFHFSFAQISLFKDINTLEAGSNPANFVEANGLVFFTVQRIDGYYLWKTDGTEAGTRQVSEQKIVINLFNNTFSNSVTNLYVHNNEVYYQTKNASTGVIELWKTNGTTPVLILNNFTGTHFFSYNNNLYFFDFATSIYKIENNNASLVKSIPNVTLLEKTVLMNNIVYFFVKGNTAIEVWKTDGTETGTVQITTIDNTIDIYYNYNTNDPKIVGTENQIFLFVYRMRKDEINNLLLYDTELWRTDGTTTGTALIKTILTQNDYSITFSAKSPTKFGNKIVFNESGKLWISDGTEANTQIIKSFQSIYNNPYTRSYGVLNDKFFFSAQENNDFELWISDGTYTGTQLLKDINPNESSLPNHFDKIGNKVFFRANNNNELWKTDGTVTGTVFVQNIAKPDGLSPFDITSLEYIYTSTNQLFYKNYDAQNNYELWIYDGVSSKLVKNIVTTSSNSNVSDKRVKIGNTWYFSAIDHQGAELWKSDGTINATTIVKDISEGAYSTNIREMVAIGNIVYFTANSTTDSKMRLWRSDGTNTGTFEIPLSSGLQGDIGVNPEKLTVVGNKLFFKGLSTQGYLWVSDGTITNTRPINNRIILGNLNNLTHVNGKLFFTNERLWISDGTDAGTKLVSENFFDTPISPVCLIEFQSKLYFFSTYTTPAFESGTALWESDGTVNGTKIIKEFNESDDYLTSSFRLFLEKSTNKLFFRVKPTVSTFDLWTSDGTGIGTNKLTTVNTLSSQIKQSFSSLGNKFFMFLYSSADRPAWGWSSDGTVDGTQIFIQRILRNTGISDAKAFNGKLYFGIDDDRYGHELWSTDGTPLGTQLAGEVQSGPASSYVNSLMDFSDKLVFWGYDNTYGMEPRYFNGQICKEECIPFRVIKTKTLNRQ</sequence>
<accession>A0A917DK06</accession>
<dbReference type="RefSeq" id="WP_188764234.1">
    <property type="nucleotide sequence ID" value="NZ_BMKK01000001.1"/>
</dbReference>
<feature type="chain" id="PRO_5037248769" description="ELWxxDGT repeat protein" evidence="1">
    <location>
        <begin position="20"/>
        <end position="895"/>
    </location>
</feature>
<reference evidence="2" key="1">
    <citation type="journal article" date="2014" name="Int. J. Syst. Evol. Microbiol.">
        <title>Complete genome sequence of Corynebacterium casei LMG S-19264T (=DSM 44701T), isolated from a smear-ripened cheese.</title>
        <authorList>
            <consortium name="US DOE Joint Genome Institute (JGI-PGF)"/>
            <person name="Walter F."/>
            <person name="Albersmeier A."/>
            <person name="Kalinowski J."/>
            <person name="Ruckert C."/>
        </authorList>
    </citation>
    <scope>NUCLEOTIDE SEQUENCE</scope>
    <source>
        <strain evidence="2">CGMCC 1.15958</strain>
    </source>
</reference>
<protein>
    <recommendedName>
        <fullName evidence="4">ELWxxDGT repeat protein</fullName>
    </recommendedName>
</protein>
<evidence type="ECO:0000313" key="2">
    <source>
        <dbReference type="EMBL" id="GGD43726.1"/>
    </source>
</evidence>
<feature type="signal peptide" evidence="1">
    <location>
        <begin position="1"/>
        <end position="19"/>
    </location>
</feature>
<comment type="caution">
    <text evidence="2">The sequence shown here is derived from an EMBL/GenBank/DDBJ whole genome shotgun (WGS) entry which is preliminary data.</text>
</comment>
<name>A0A917DK06_9BACT</name>
<reference evidence="2" key="2">
    <citation type="submission" date="2020-09" db="EMBL/GenBank/DDBJ databases">
        <authorList>
            <person name="Sun Q."/>
            <person name="Zhou Y."/>
        </authorList>
    </citation>
    <scope>NUCLEOTIDE SEQUENCE</scope>
    <source>
        <strain evidence="2">CGMCC 1.15958</strain>
    </source>
</reference>
<evidence type="ECO:0000256" key="1">
    <source>
        <dbReference type="SAM" id="SignalP"/>
    </source>
</evidence>
<keyword evidence="3" id="KW-1185">Reference proteome</keyword>